<evidence type="ECO:0000313" key="7">
    <source>
        <dbReference type="Proteomes" id="UP000325811"/>
    </source>
</evidence>
<dbReference type="NCBIfam" id="TIGR03571">
    <property type="entry name" value="lucif_BA3436"/>
    <property type="match status" value="1"/>
</dbReference>
<dbReference type="EMBL" id="LR699553">
    <property type="protein sequence ID" value="VVD27545.1"/>
    <property type="molecule type" value="Genomic_DNA"/>
</dbReference>
<evidence type="ECO:0000256" key="1">
    <source>
        <dbReference type="ARBA" id="ARBA00022630"/>
    </source>
</evidence>
<evidence type="ECO:0000259" key="5">
    <source>
        <dbReference type="Pfam" id="PF00296"/>
    </source>
</evidence>
<keyword evidence="7" id="KW-1185">Reference proteome</keyword>
<keyword evidence="4" id="KW-0503">Monooxygenase</keyword>
<dbReference type="InterPro" id="IPR020020">
    <property type="entry name" value="Luciferase-type_oxidoreductase"/>
</dbReference>
<dbReference type="GO" id="GO:0016705">
    <property type="term" value="F:oxidoreductase activity, acting on paired donors, with incorporation or reduction of molecular oxygen"/>
    <property type="evidence" value="ECO:0007669"/>
    <property type="project" value="InterPro"/>
</dbReference>
<reference evidence="6 7" key="1">
    <citation type="submission" date="2019-08" db="EMBL/GenBank/DDBJ databases">
        <authorList>
            <person name="Herpell B J."/>
        </authorList>
    </citation>
    <scope>NUCLEOTIDE SEQUENCE [LARGE SCALE GENOMIC DNA]</scope>
    <source>
        <strain evidence="7">Msb3</strain>
    </source>
</reference>
<keyword evidence="1" id="KW-0285">Flavoprotein</keyword>
<evidence type="ECO:0000256" key="2">
    <source>
        <dbReference type="ARBA" id="ARBA00022643"/>
    </source>
</evidence>
<dbReference type="InterPro" id="IPR051260">
    <property type="entry name" value="Diverse_substr_monoxygenases"/>
</dbReference>
<evidence type="ECO:0000256" key="4">
    <source>
        <dbReference type="ARBA" id="ARBA00023033"/>
    </source>
</evidence>
<dbReference type="KEGG" id="pdio:PDMSB3_1083"/>
<dbReference type="InterPro" id="IPR011251">
    <property type="entry name" value="Luciferase-like_dom"/>
</dbReference>
<dbReference type="Gene3D" id="3.20.20.30">
    <property type="entry name" value="Luciferase-like domain"/>
    <property type="match status" value="1"/>
</dbReference>
<keyword evidence="2" id="KW-0288">FMN</keyword>
<dbReference type="GO" id="GO:0004497">
    <property type="term" value="F:monooxygenase activity"/>
    <property type="evidence" value="ECO:0007669"/>
    <property type="project" value="UniProtKB-KW"/>
</dbReference>
<dbReference type="Proteomes" id="UP000325811">
    <property type="component" value="Chromosome I"/>
</dbReference>
<evidence type="ECO:0000256" key="3">
    <source>
        <dbReference type="ARBA" id="ARBA00023002"/>
    </source>
</evidence>
<evidence type="ECO:0000313" key="6">
    <source>
        <dbReference type="EMBL" id="VVD27545.1"/>
    </source>
</evidence>
<accession>A0A5Q4ZBD8</accession>
<dbReference type="PANTHER" id="PTHR30011:SF16">
    <property type="entry name" value="C2H2 FINGER DOMAIN TRANSCRIPTION FACTOR (EUROFUNG)-RELATED"/>
    <property type="match status" value="1"/>
</dbReference>
<gene>
    <name evidence="6" type="ORF">PDMSB3_1083</name>
</gene>
<keyword evidence="3" id="KW-0560">Oxidoreductase</keyword>
<dbReference type="Pfam" id="PF00296">
    <property type="entry name" value="Bac_luciferase"/>
    <property type="match status" value="1"/>
</dbReference>
<dbReference type="InterPro" id="IPR036661">
    <property type="entry name" value="Luciferase-like_sf"/>
</dbReference>
<feature type="domain" description="Luciferase-like" evidence="5">
    <location>
        <begin position="41"/>
        <end position="251"/>
    </location>
</feature>
<dbReference type="AlphaFoldDB" id="A0A5Q4ZBD8"/>
<sequence length="335" mass="36798">MNENIMSNASGPGTSLPVELATHRGFSRVFQPGKLTFGFIAPLEGYPDSPGPSLADHAAMAQKADRMGMAALWLRDVPFYDPNFGDVGQILDPMVYAGWLAAVTRDIAIGTAGIVAPLRHPLLVAKQAATVDQLLGGRFLLGLAGGDRPTEFPAFGLPYVNRAERYREARGIIRAVTEDTYPVIESEHYGNLRGQLDMVPRPLGPKLPTIAIGRGGQSVEWIAEHMDAWIWAGFDARTMTDVIPRWRAACAGMNFKPYGYGTLFDLHEDPDAPVQPGRVLRAGRNTLIEFWKMQEEAGIAHVGLHMKPTRRPASDILDELAEFVLPHFPAHKREV</sequence>
<name>A0A5Q4ZBD8_9BURK</name>
<proteinExistence type="predicted"/>
<dbReference type="PANTHER" id="PTHR30011">
    <property type="entry name" value="ALKANESULFONATE MONOOXYGENASE-RELATED"/>
    <property type="match status" value="1"/>
</dbReference>
<organism evidence="6 7">
    <name type="scientific">Paraburkholderia dioscoreae</name>
    <dbReference type="NCBI Taxonomy" id="2604047"/>
    <lineage>
        <taxon>Bacteria</taxon>
        <taxon>Pseudomonadati</taxon>
        <taxon>Pseudomonadota</taxon>
        <taxon>Betaproteobacteria</taxon>
        <taxon>Burkholderiales</taxon>
        <taxon>Burkholderiaceae</taxon>
        <taxon>Paraburkholderia</taxon>
    </lineage>
</organism>
<dbReference type="RefSeq" id="WP_232064116.1">
    <property type="nucleotide sequence ID" value="NZ_LR699553.1"/>
</dbReference>
<protein>
    <recommendedName>
        <fullName evidence="5">Luciferase-like domain-containing protein</fullName>
    </recommendedName>
</protein>
<dbReference type="SUPFAM" id="SSF51679">
    <property type="entry name" value="Bacterial luciferase-like"/>
    <property type="match status" value="1"/>
</dbReference>